<evidence type="ECO:0000313" key="3">
    <source>
        <dbReference type="Proteomes" id="UP000636709"/>
    </source>
</evidence>
<comment type="caution">
    <text evidence="2">The sequence shown here is derived from an EMBL/GenBank/DDBJ whole genome shotgun (WGS) entry which is preliminary data.</text>
</comment>
<evidence type="ECO:0000256" key="1">
    <source>
        <dbReference type="SAM" id="SignalP"/>
    </source>
</evidence>
<accession>A0A835AWE3</accession>
<organism evidence="2 3">
    <name type="scientific">Digitaria exilis</name>
    <dbReference type="NCBI Taxonomy" id="1010633"/>
    <lineage>
        <taxon>Eukaryota</taxon>
        <taxon>Viridiplantae</taxon>
        <taxon>Streptophyta</taxon>
        <taxon>Embryophyta</taxon>
        <taxon>Tracheophyta</taxon>
        <taxon>Spermatophyta</taxon>
        <taxon>Magnoliopsida</taxon>
        <taxon>Liliopsida</taxon>
        <taxon>Poales</taxon>
        <taxon>Poaceae</taxon>
        <taxon>PACMAD clade</taxon>
        <taxon>Panicoideae</taxon>
        <taxon>Panicodae</taxon>
        <taxon>Paniceae</taxon>
        <taxon>Anthephorinae</taxon>
        <taxon>Digitaria</taxon>
    </lineage>
</organism>
<sequence length="101" mass="11222">MATFMMNSRRSSLLLFLALLLLAFSIIPAPINGETMMEGDKKSKMTTNTNKTEIIPDNDVFNGCTPHDARASRFLCTKDGLYWPSLSECVINCPCKVRCNG</sequence>
<dbReference type="OrthoDB" id="679693at2759"/>
<keyword evidence="1" id="KW-0732">Signal</keyword>
<dbReference type="EMBL" id="JACEFO010002268">
    <property type="protein sequence ID" value="KAF8669975.1"/>
    <property type="molecule type" value="Genomic_DNA"/>
</dbReference>
<dbReference type="AlphaFoldDB" id="A0A835AWE3"/>
<name>A0A835AWE3_9POAL</name>
<reference evidence="2" key="1">
    <citation type="submission" date="2020-07" db="EMBL/GenBank/DDBJ databases">
        <title>Genome sequence and genetic diversity analysis of an under-domesticated orphan crop, white fonio (Digitaria exilis).</title>
        <authorList>
            <person name="Bennetzen J.L."/>
            <person name="Chen S."/>
            <person name="Ma X."/>
            <person name="Wang X."/>
            <person name="Yssel A.E.J."/>
            <person name="Chaluvadi S.R."/>
            <person name="Johnson M."/>
            <person name="Gangashetty P."/>
            <person name="Hamidou F."/>
            <person name="Sanogo M.D."/>
            <person name="Zwaenepoel A."/>
            <person name="Wallace J."/>
            <person name="Van De Peer Y."/>
            <person name="Van Deynze A."/>
        </authorList>
    </citation>
    <scope>NUCLEOTIDE SEQUENCE</scope>
    <source>
        <tissue evidence="2">Leaves</tissue>
    </source>
</reference>
<feature type="signal peptide" evidence="1">
    <location>
        <begin position="1"/>
        <end position="33"/>
    </location>
</feature>
<dbReference type="PANTHER" id="PTHR48158:SF1">
    <property type="entry name" value="OS11G0453550 PROTEIN"/>
    <property type="match status" value="1"/>
</dbReference>
<protein>
    <submittedName>
        <fullName evidence="2">Uncharacterized protein</fullName>
    </submittedName>
</protein>
<proteinExistence type="predicted"/>
<feature type="chain" id="PRO_5032995453" evidence="1">
    <location>
        <begin position="34"/>
        <end position="101"/>
    </location>
</feature>
<keyword evidence="3" id="KW-1185">Reference proteome</keyword>
<dbReference type="Proteomes" id="UP000636709">
    <property type="component" value="Unassembled WGS sequence"/>
</dbReference>
<evidence type="ECO:0000313" key="2">
    <source>
        <dbReference type="EMBL" id="KAF8669975.1"/>
    </source>
</evidence>
<dbReference type="PANTHER" id="PTHR48158">
    <property type="entry name" value="OS11G0453550 PROTEIN"/>
    <property type="match status" value="1"/>
</dbReference>
<gene>
    <name evidence="2" type="ORF">HU200_051160</name>
</gene>